<evidence type="ECO:0000256" key="2">
    <source>
        <dbReference type="ARBA" id="ARBA00022448"/>
    </source>
</evidence>
<evidence type="ECO:0000256" key="6">
    <source>
        <dbReference type="ARBA" id="ARBA00022958"/>
    </source>
</evidence>
<feature type="domain" description="Calcium-activated potassium channel BK alpha subunit" evidence="13">
    <location>
        <begin position="347"/>
        <end position="446"/>
    </location>
</feature>
<feature type="transmembrane region" description="Helical" evidence="12">
    <location>
        <begin position="29"/>
        <end position="51"/>
    </location>
</feature>
<evidence type="ECO:0000256" key="9">
    <source>
        <dbReference type="ARBA" id="ARBA00023136"/>
    </source>
</evidence>
<evidence type="ECO:0000256" key="8">
    <source>
        <dbReference type="ARBA" id="ARBA00023065"/>
    </source>
</evidence>
<dbReference type="GO" id="GO:0016020">
    <property type="term" value="C:membrane"/>
    <property type="evidence" value="ECO:0007669"/>
    <property type="project" value="UniProtKB-SubCell"/>
</dbReference>
<dbReference type="GO" id="GO:0005267">
    <property type="term" value="F:potassium channel activity"/>
    <property type="evidence" value="ECO:0007669"/>
    <property type="project" value="UniProtKB-KW"/>
</dbReference>
<evidence type="ECO:0000259" key="13">
    <source>
        <dbReference type="Pfam" id="PF03493"/>
    </source>
</evidence>
<keyword evidence="10" id="KW-0407">Ion channel</keyword>
<evidence type="ECO:0000256" key="7">
    <source>
        <dbReference type="ARBA" id="ARBA00022989"/>
    </source>
</evidence>
<evidence type="ECO:0000256" key="4">
    <source>
        <dbReference type="ARBA" id="ARBA00022692"/>
    </source>
</evidence>
<feature type="region of interest" description="Disordered" evidence="11">
    <location>
        <begin position="969"/>
        <end position="1002"/>
    </location>
</feature>
<keyword evidence="9 12" id="KW-0472">Membrane</keyword>
<dbReference type="AlphaFoldDB" id="A0A9W8KVJ8"/>
<protein>
    <recommendedName>
        <fullName evidence="17">Calcium-activated potassium channel BK alpha subunit domain-containing protein</fullName>
    </recommendedName>
</protein>
<feature type="transmembrane region" description="Helical" evidence="12">
    <location>
        <begin position="97"/>
        <end position="116"/>
    </location>
</feature>
<evidence type="ECO:0000256" key="1">
    <source>
        <dbReference type="ARBA" id="ARBA00004141"/>
    </source>
</evidence>
<dbReference type="Pfam" id="PF22614">
    <property type="entry name" value="Slo-like_RCK"/>
    <property type="match status" value="2"/>
</dbReference>
<evidence type="ECO:0000256" key="10">
    <source>
        <dbReference type="ARBA" id="ARBA00023303"/>
    </source>
</evidence>
<dbReference type="PANTHER" id="PTHR10027:SF10">
    <property type="entry name" value="SLOWPOKE 2, ISOFORM D"/>
    <property type="match status" value="1"/>
</dbReference>
<organism evidence="15 16">
    <name type="scientific">Coemansia spiralis</name>
    <dbReference type="NCBI Taxonomy" id="417178"/>
    <lineage>
        <taxon>Eukaryota</taxon>
        <taxon>Fungi</taxon>
        <taxon>Fungi incertae sedis</taxon>
        <taxon>Zoopagomycota</taxon>
        <taxon>Kickxellomycotina</taxon>
        <taxon>Kickxellomycetes</taxon>
        <taxon>Kickxellales</taxon>
        <taxon>Kickxellaceae</taxon>
        <taxon>Coemansia</taxon>
    </lineage>
</organism>
<evidence type="ECO:0000256" key="11">
    <source>
        <dbReference type="SAM" id="MobiDB-lite"/>
    </source>
</evidence>
<comment type="subcellular location">
    <subcellularLocation>
        <location evidence="1">Membrane</location>
        <topology evidence="1">Multi-pass membrane protein</topology>
    </subcellularLocation>
</comment>
<evidence type="ECO:0000313" key="16">
    <source>
        <dbReference type="Proteomes" id="UP001151518"/>
    </source>
</evidence>
<keyword evidence="8" id="KW-0406">Ion transport</keyword>
<keyword evidence="3" id="KW-0633">Potassium transport</keyword>
<accession>A0A9W8KVJ8</accession>
<feature type="compositionally biased region" description="Basic and acidic residues" evidence="11">
    <location>
        <begin position="991"/>
        <end position="1002"/>
    </location>
</feature>
<dbReference type="InterPro" id="IPR003929">
    <property type="entry name" value="K_chnl_BK_asu"/>
</dbReference>
<dbReference type="InterPro" id="IPR047871">
    <property type="entry name" value="K_chnl_Slo-like"/>
</dbReference>
<feature type="transmembrane region" description="Helical" evidence="12">
    <location>
        <begin position="71"/>
        <end position="90"/>
    </location>
</feature>
<evidence type="ECO:0000256" key="12">
    <source>
        <dbReference type="SAM" id="Phobius"/>
    </source>
</evidence>
<dbReference type="OrthoDB" id="297496at2759"/>
<gene>
    <name evidence="15" type="ORF">GGI25_005639</name>
</gene>
<keyword evidence="2" id="KW-0813">Transport</keyword>
<dbReference type="PANTHER" id="PTHR10027">
    <property type="entry name" value="CALCIUM-ACTIVATED POTASSIUM CHANNEL ALPHA CHAIN"/>
    <property type="match status" value="1"/>
</dbReference>
<dbReference type="Proteomes" id="UP001151518">
    <property type="component" value="Unassembled WGS sequence"/>
</dbReference>
<evidence type="ECO:0000256" key="3">
    <source>
        <dbReference type="ARBA" id="ARBA00022538"/>
    </source>
</evidence>
<evidence type="ECO:0000313" key="15">
    <source>
        <dbReference type="EMBL" id="KAJ2671024.1"/>
    </source>
</evidence>
<feature type="compositionally biased region" description="Polar residues" evidence="11">
    <location>
        <begin position="977"/>
        <end position="990"/>
    </location>
</feature>
<feature type="transmembrane region" description="Helical" evidence="12">
    <location>
        <begin position="148"/>
        <end position="165"/>
    </location>
</feature>
<dbReference type="Pfam" id="PF03493">
    <property type="entry name" value="BK_channel_a"/>
    <property type="match status" value="1"/>
</dbReference>
<keyword evidence="6" id="KW-0630">Potassium</keyword>
<feature type="domain" description="RCK N-terminal" evidence="14">
    <location>
        <begin position="192"/>
        <end position="308"/>
    </location>
</feature>
<feature type="domain" description="RCK N-terminal" evidence="14">
    <location>
        <begin position="656"/>
        <end position="770"/>
    </location>
</feature>
<name>A0A9W8KVJ8_9FUNG</name>
<keyword evidence="5" id="KW-0631">Potassium channel</keyword>
<evidence type="ECO:0000259" key="14">
    <source>
        <dbReference type="Pfam" id="PF22614"/>
    </source>
</evidence>
<dbReference type="Gene3D" id="3.40.50.720">
    <property type="entry name" value="NAD(P)-binding Rossmann-like Domain"/>
    <property type="match status" value="2"/>
</dbReference>
<evidence type="ECO:0008006" key="17">
    <source>
        <dbReference type="Google" id="ProtNLM"/>
    </source>
</evidence>
<dbReference type="InterPro" id="IPR003148">
    <property type="entry name" value="RCK_N"/>
</dbReference>
<sequence>MPELATFVGLDNVVNGWRQRMLFYIDTTIWGRLWEVIDFLLNFAFCIIYVVNTTVVDDNLEPLRIPVSNRLVEFLIALIFLGQYIARFVIINANHRTLEHVVVLFAFVAPITAYFMSVHNGKVRNSYMSAGVMVVSALGSDGSIPRSVFSEIISMAIVGLIAFAVPSRVTRLVDLALKTSAYTKTVALPTASRHALVCGCVELESIRQFLHEFFNADHGPNIFKTTIVILHPDEPSMEMKALLQDPVYTNRVFYVKGRATNFKALKKSRVDLATCVYILSRKHSHGSGIEEDAETVLIALALSAFSTSFITKEVAGSKSLTQPKFQVFAQTILPGSMLHMSYLQTTRVICVDEMRMGIMAQNCATPGFAALAFMLSKSVADHVDWDFSGVLAEAIAKSVDDSWVKTYIHGISQEIYQAHVPSSLIGKSFFKASRYFYRCHGLLVFCVGSYSQNKPPRNGTSHHPSIESSDKGYYQVLLSPRNYILEKHDMLFAISTDVQSVLNAMLYAERVSIRSTQIQKAHRLRIESKEKHVEVIEDELPTTPSTSSTRRNNFLTVLTTNGLHTPHYKRPVSDANNMPSQFESPRRIVAAKTPNTKNKRQVNYISDSDSSYFSPGCKIDQIVNTGSFPLSPSVKGAVRTRFERVARRNNTVPESISNHIVICDVSDIFPRNVELLIQSLKNAYEDDDLPVVILSPGDLDNERKLVINDFTNVYVVRGTPLAQSDLRRTRIEQAQKAIILGNCNNRQVMDVNETSTDSAAILSNMNIQSLCGGQFFVTTELLDIESIRYLDHTQLLGEPLLKRTFMGGHIFMPAMIDTALCQCYFSSHILDVLRHLTFSHSPSDRVQSTVATPKAEEADIIRSFKPGKLNLLYVPDRFIGKRYDTLVLTLMKQHGSIPLGIYRVVNHDGQAFASVMCNPPPFVTLLPSDAVYVLGPDISGWTHYSETLRNIQIASQTVYNSEAVSPLSATDRKADQSPASRQSRHTVYSHNTEEDARTKEHDVHADQIDNTIAADADADVSDVDDKVCGSFANETFATQPATLPTK</sequence>
<keyword evidence="7 12" id="KW-1133">Transmembrane helix</keyword>
<keyword evidence="4 12" id="KW-0812">Transmembrane</keyword>
<dbReference type="EMBL" id="JANBTW010000111">
    <property type="protein sequence ID" value="KAJ2671024.1"/>
    <property type="molecule type" value="Genomic_DNA"/>
</dbReference>
<comment type="caution">
    <text evidence="15">The sequence shown here is derived from an EMBL/GenBank/DDBJ whole genome shotgun (WGS) entry which is preliminary data.</text>
</comment>
<evidence type="ECO:0000256" key="5">
    <source>
        <dbReference type="ARBA" id="ARBA00022826"/>
    </source>
</evidence>
<reference evidence="15" key="1">
    <citation type="submission" date="2022-07" db="EMBL/GenBank/DDBJ databases">
        <title>Phylogenomic reconstructions and comparative analyses of Kickxellomycotina fungi.</title>
        <authorList>
            <person name="Reynolds N.K."/>
            <person name="Stajich J.E."/>
            <person name="Barry K."/>
            <person name="Grigoriev I.V."/>
            <person name="Crous P."/>
            <person name="Smith M.E."/>
        </authorList>
    </citation>
    <scope>NUCLEOTIDE SEQUENCE</scope>
    <source>
        <strain evidence="15">NRRL 3115</strain>
    </source>
</reference>
<proteinExistence type="predicted"/>